<dbReference type="PROSITE" id="PS50853">
    <property type="entry name" value="FN3"/>
    <property type="match status" value="9"/>
</dbReference>
<dbReference type="InterPro" id="IPR000209">
    <property type="entry name" value="Peptidase_S8/S53_dom"/>
</dbReference>
<keyword evidence="13" id="KW-1185">Reference proteome</keyword>
<comment type="caution">
    <text evidence="12">The sequence shown here is derived from an EMBL/GenBank/DDBJ whole genome shotgun (WGS) entry which is preliminary data.</text>
</comment>
<feature type="domain" description="Fibronectin type-III" evidence="11">
    <location>
        <begin position="1348"/>
        <end position="1439"/>
    </location>
</feature>
<dbReference type="InterPro" id="IPR036116">
    <property type="entry name" value="FN3_sf"/>
</dbReference>
<gene>
    <name evidence="12" type="ORF">Asi02nite_25830</name>
</gene>
<feature type="active site" description="Charge relay system" evidence="7">
    <location>
        <position position="816"/>
    </location>
</feature>
<reference evidence="12 13" key="1">
    <citation type="submission" date="2021-01" db="EMBL/GenBank/DDBJ databases">
        <title>Whole genome shotgun sequence of Asanoa siamensis NBRC 107932.</title>
        <authorList>
            <person name="Komaki H."/>
            <person name="Tamura T."/>
        </authorList>
    </citation>
    <scope>NUCLEOTIDE SEQUENCE [LARGE SCALE GENOMIC DNA]</scope>
    <source>
        <strain evidence="12 13">NBRC 107932</strain>
    </source>
</reference>
<feature type="compositionally biased region" description="Low complexity" evidence="9">
    <location>
        <begin position="1055"/>
        <end position="1067"/>
    </location>
</feature>
<keyword evidence="2 7" id="KW-0645">Protease</keyword>
<dbReference type="InterPro" id="IPR037045">
    <property type="entry name" value="S8pro/Inhibitor_I9_sf"/>
</dbReference>
<dbReference type="InterPro" id="IPR022398">
    <property type="entry name" value="Peptidase_S8_His-AS"/>
</dbReference>
<feature type="domain" description="Fibronectin type-III" evidence="11">
    <location>
        <begin position="1440"/>
        <end position="1531"/>
    </location>
</feature>
<dbReference type="InterPro" id="IPR010259">
    <property type="entry name" value="S8pro/Inhibitor_I9"/>
</dbReference>
<feature type="domain" description="Fibronectin type-III" evidence="11">
    <location>
        <begin position="972"/>
        <end position="1063"/>
    </location>
</feature>
<evidence type="ECO:0000313" key="12">
    <source>
        <dbReference type="EMBL" id="GIF73065.1"/>
    </source>
</evidence>
<keyword evidence="10" id="KW-0732">Signal</keyword>
<dbReference type="InterPro" id="IPR034193">
    <property type="entry name" value="PCSK9_ProteinaseK-like"/>
</dbReference>
<protein>
    <recommendedName>
        <fullName evidence="11">Fibronectin type-III domain-containing protein</fullName>
    </recommendedName>
</protein>
<evidence type="ECO:0000256" key="8">
    <source>
        <dbReference type="RuleBase" id="RU003355"/>
    </source>
</evidence>
<dbReference type="PANTHER" id="PTHR43806">
    <property type="entry name" value="PEPTIDASE S8"/>
    <property type="match status" value="1"/>
</dbReference>
<feature type="region of interest" description="Disordered" evidence="9">
    <location>
        <begin position="1046"/>
        <end position="1067"/>
    </location>
</feature>
<dbReference type="Gene3D" id="3.30.70.80">
    <property type="entry name" value="Peptidase S8 propeptide/proteinase inhibitor I9"/>
    <property type="match status" value="1"/>
</dbReference>
<evidence type="ECO:0000256" key="2">
    <source>
        <dbReference type="ARBA" id="ARBA00022670"/>
    </source>
</evidence>
<dbReference type="EMBL" id="BONE01000017">
    <property type="protein sequence ID" value="GIF73065.1"/>
    <property type="molecule type" value="Genomic_DNA"/>
</dbReference>
<feature type="signal peptide" evidence="10">
    <location>
        <begin position="1"/>
        <end position="39"/>
    </location>
</feature>
<feature type="domain" description="Fibronectin type-III" evidence="11">
    <location>
        <begin position="1159"/>
        <end position="1255"/>
    </location>
</feature>
<feature type="chain" id="PRO_5047321637" description="Fibronectin type-III domain-containing protein" evidence="10">
    <location>
        <begin position="40"/>
        <end position="1739"/>
    </location>
</feature>
<feature type="domain" description="Fibronectin type-III" evidence="11">
    <location>
        <begin position="1064"/>
        <end position="1158"/>
    </location>
</feature>
<dbReference type="SUPFAM" id="SSF49265">
    <property type="entry name" value="Fibronectin type III"/>
    <property type="match status" value="5"/>
</dbReference>
<evidence type="ECO:0000256" key="3">
    <source>
        <dbReference type="ARBA" id="ARBA00022801"/>
    </source>
</evidence>
<dbReference type="InterPro" id="IPR050131">
    <property type="entry name" value="Peptidase_S8_subtilisin-like"/>
</dbReference>
<feature type="active site" description="Charge relay system" evidence="7">
    <location>
        <position position="648"/>
    </location>
</feature>
<dbReference type="SUPFAM" id="SSF52743">
    <property type="entry name" value="Subtilisin-like"/>
    <property type="match status" value="1"/>
</dbReference>
<dbReference type="PROSITE" id="PS00136">
    <property type="entry name" value="SUBTILASE_ASP"/>
    <property type="match status" value="1"/>
</dbReference>
<dbReference type="InterPro" id="IPR023828">
    <property type="entry name" value="Peptidase_S8_Ser-AS"/>
</dbReference>
<evidence type="ECO:0000256" key="9">
    <source>
        <dbReference type="SAM" id="MobiDB-lite"/>
    </source>
</evidence>
<evidence type="ECO:0000256" key="4">
    <source>
        <dbReference type="ARBA" id="ARBA00022825"/>
    </source>
</evidence>
<keyword evidence="6" id="KW-0624">Polysaccharide degradation</keyword>
<dbReference type="InterPro" id="IPR003961">
    <property type="entry name" value="FN3_dom"/>
</dbReference>
<accession>A0ABQ4CP56</accession>
<dbReference type="SUPFAM" id="SSF54897">
    <property type="entry name" value="Protease propeptides/inhibitors"/>
    <property type="match status" value="1"/>
</dbReference>
<evidence type="ECO:0000256" key="5">
    <source>
        <dbReference type="ARBA" id="ARBA00023295"/>
    </source>
</evidence>
<feature type="region of interest" description="Disordered" evidence="9">
    <location>
        <begin position="762"/>
        <end position="783"/>
    </location>
</feature>
<dbReference type="InterPro" id="IPR015500">
    <property type="entry name" value="Peptidase_S8_subtilisin-rel"/>
</dbReference>
<feature type="domain" description="Fibronectin type-III" evidence="11">
    <location>
        <begin position="386"/>
        <end position="476"/>
    </location>
</feature>
<dbReference type="RefSeq" id="WP_203712827.1">
    <property type="nucleotide sequence ID" value="NZ_BONE01000017.1"/>
</dbReference>
<dbReference type="Gene3D" id="2.60.40.10">
    <property type="entry name" value="Immunoglobulins"/>
    <property type="match status" value="9"/>
</dbReference>
<keyword evidence="5" id="KW-0326">Glycosidase</keyword>
<feature type="active site" description="Charge relay system" evidence="7">
    <location>
        <position position="615"/>
    </location>
</feature>
<organism evidence="12 13">
    <name type="scientific">Asanoa siamensis</name>
    <dbReference type="NCBI Taxonomy" id="926357"/>
    <lineage>
        <taxon>Bacteria</taxon>
        <taxon>Bacillati</taxon>
        <taxon>Actinomycetota</taxon>
        <taxon>Actinomycetes</taxon>
        <taxon>Micromonosporales</taxon>
        <taxon>Micromonosporaceae</taxon>
        <taxon>Asanoa</taxon>
    </lineage>
</organism>
<dbReference type="PROSITE" id="PS51892">
    <property type="entry name" value="SUBTILASE"/>
    <property type="match status" value="1"/>
</dbReference>
<keyword evidence="4 7" id="KW-0720">Serine protease</keyword>
<evidence type="ECO:0000313" key="13">
    <source>
        <dbReference type="Proteomes" id="UP000604117"/>
    </source>
</evidence>
<feature type="domain" description="Fibronectin type-III" evidence="11">
    <location>
        <begin position="1532"/>
        <end position="1623"/>
    </location>
</feature>
<comment type="similarity">
    <text evidence="1 7 8">Belongs to the peptidase S8 family.</text>
</comment>
<dbReference type="InterPro" id="IPR023827">
    <property type="entry name" value="Peptidase_S8_Asp-AS"/>
</dbReference>
<evidence type="ECO:0000256" key="1">
    <source>
        <dbReference type="ARBA" id="ARBA00011073"/>
    </source>
</evidence>
<name>A0ABQ4CP56_9ACTN</name>
<evidence type="ECO:0000256" key="10">
    <source>
        <dbReference type="SAM" id="SignalP"/>
    </source>
</evidence>
<dbReference type="Pfam" id="PF05922">
    <property type="entry name" value="Inhibitor_I9"/>
    <property type="match status" value="1"/>
</dbReference>
<dbReference type="InterPro" id="IPR013783">
    <property type="entry name" value="Ig-like_fold"/>
</dbReference>
<dbReference type="Gene3D" id="3.40.50.200">
    <property type="entry name" value="Peptidase S8/S53 domain"/>
    <property type="match status" value="1"/>
</dbReference>
<dbReference type="CDD" id="cd04077">
    <property type="entry name" value="Peptidases_S8_PCSK9_ProteinaseK_like"/>
    <property type="match status" value="1"/>
</dbReference>
<dbReference type="PROSITE" id="PS00137">
    <property type="entry name" value="SUBTILASE_HIS"/>
    <property type="match status" value="1"/>
</dbReference>
<feature type="domain" description="Fibronectin type-III" evidence="11">
    <location>
        <begin position="1256"/>
        <end position="1347"/>
    </location>
</feature>
<dbReference type="Pfam" id="PF00082">
    <property type="entry name" value="Peptidase_S8"/>
    <property type="match status" value="1"/>
</dbReference>
<dbReference type="Proteomes" id="UP000604117">
    <property type="component" value="Unassembled WGS sequence"/>
</dbReference>
<dbReference type="PROSITE" id="PS00138">
    <property type="entry name" value="SUBTILASE_SER"/>
    <property type="match status" value="1"/>
</dbReference>
<proteinExistence type="inferred from homology"/>
<evidence type="ECO:0000256" key="7">
    <source>
        <dbReference type="PROSITE-ProRule" id="PRU01240"/>
    </source>
</evidence>
<dbReference type="PRINTS" id="PR00723">
    <property type="entry name" value="SUBTILISIN"/>
</dbReference>
<dbReference type="CDD" id="cd00063">
    <property type="entry name" value="FN3"/>
    <property type="match status" value="9"/>
</dbReference>
<evidence type="ECO:0000259" key="11">
    <source>
        <dbReference type="PROSITE" id="PS50853"/>
    </source>
</evidence>
<dbReference type="SMART" id="SM00060">
    <property type="entry name" value="FN3"/>
    <property type="match status" value="9"/>
</dbReference>
<keyword evidence="6" id="KW-0119">Carbohydrate metabolism</keyword>
<keyword evidence="3 7" id="KW-0378">Hydrolase</keyword>
<sequence>MTPPRADRRDRRVPFASLIVALLLVTTFSAVLPSTSASAAAAVAAPPPGGMSATQVTDMFRTYGDAGDHWTGGDSTVSVLLPDGRVAWLFSDTFLGPVNPDGSRPRHAPMVNNTIVVQDGAELVDTRHGGDADWPTALVQPNQSGEFFWVGDAIAEGGQLKALYNRYARYGEGSLDVELKGTSLVTFALPGLTVESVVDLPVGTAATWGSALLVDGGYTYVYGSSIAPGGVRFGHVARAPGGNLGGAWQYWTGTTWSGDEKAVGRLLSGVGTAFAVQRAGAEYVLVSQETNVVFDPQFVAYTATSPTGPFTGPTYLLTAPEQQPGNQRIVYHGRLHPDLARSGKLLLSYDVNSLDNDHVYADARLYRPRFVEVDWPRPAPGPVPAAPGGFTVGADPSGKANLRWNAVSGATGYRVWRRDLTGGQTHFVRQAAPVTGTTADVSGLITGHRYEFKVTAANAAGEGPFSSTVTATVRIVRDASVINLANTPEAVPGSYLVELKDTPHVRGAGVDTYARQLVSQAGGTLGPVMAAAMTGFAATLTEPQAIDLAGHPDVLRVEQDQSLKLDLPIEDGAVTRGEQHNPPWGLDRIDERARKLDKYYGFPNTGAGVDVYVIDTGIRTTHRSFEGRAVWGTNTIDTRDEDCDSIGHGTHVAGTVGSGQYGVAKGVRLVAVKALDCGRMATSLSLQRALNWIITEAANRPTGTRAVVNMSLGGRKDTQLEKAVRRAVANGITVVAAAGNLDIDAGGTSPAWLPEVITVGATNNTDGRARPWRQPPPKPDGGSNFGSVLDLFAPGDRISSASQVDDAGSRLLSGTSMATPHVSGAAAMVLAAHPTYTPAQVERVLVEAATKNVVGDPGPGSPNALLFVDRVAATAPTGLRATANADGTIGLSWTAVTGQGIHYAVWQRDVTAGENTFTRWAAPVFGATTAVARNLEGGHTYEFRVAAANMAGVGPQSDPAQATARVEAPPAPEDLTATANANGTITLNWRQTQPNVWYWVHQRDLTAQQTDFTRLPLPVSTCCTMTPGLLEHDHEYEFQVTAVNPAGAEGPPSTPARATARHPAPAPASQLVAAAGDGEVRLDWKASASPNVWYWVYQRNVSAGEANFARLPLPVATCCTMTPGLLANGDEYEFMVRAVGAGPESANSNVVRARPLRPVPGQVTGLSATPNPDGTVTLRWTEPPAHGPFYFEVYQRDVTAAGAWTKIPLPLECCTFTAGLLEHNHVYDFKVVATNGRPGPESAVVRTTARQTLAPAPANLTGRTSGDGFVDLTWTPPRPTGLLYWVYHRDVTAGQATFTRSGVPAGEPQASIGPLVNNHVYEFKVSAANLAGEGPASATVRVTSKGGLPRPPSGLRAVPGDGRVNLTWTASPTPNVWYWIEWREAGGGWQARKLDSTCCSYGISLLQNGKTYEFRVRATNASGDGSTASAIVAARPMPALPSAPTSLTATAGNGSVRLTWGASTPSNVYYWIEYRSNGSGWRRIALPLDTCCAHTVSLLFNGTNYEFRMLAQNLAGFSPASNVATARPVPALPPAPTLENAFPGTGHVTLKWRAASSGVYYLIEYKRAGGAWQQLAYPVTGCCAVKVSYLTNGVRYEFRIRATNAAGHSPYSQVLAATPSPPAGSCWLAALPPTGMLRIWVPRASYSCTPVMRNLTVSVYLWTNYHSIWHRDTVYTRRSWYAVDWITSGSIDAWVAVPEGGCFRHYSQVVAQWTDIHGRRQQRAESSRIVRLDDAGNPC</sequence>
<feature type="domain" description="Fibronectin type-III" evidence="11">
    <location>
        <begin position="875"/>
        <end position="971"/>
    </location>
</feature>
<evidence type="ECO:0000256" key="6">
    <source>
        <dbReference type="ARBA" id="ARBA00023326"/>
    </source>
</evidence>
<dbReference type="PANTHER" id="PTHR43806:SF11">
    <property type="entry name" value="CEREVISIN-RELATED"/>
    <property type="match status" value="1"/>
</dbReference>
<dbReference type="Pfam" id="PF00041">
    <property type="entry name" value="fn3"/>
    <property type="match status" value="4"/>
</dbReference>
<dbReference type="InterPro" id="IPR036852">
    <property type="entry name" value="Peptidase_S8/S53_dom_sf"/>
</dbReference>